<dbReference type="HOGENOM" id="CLU_1633095_0_0_6"/>
<keyword evidence="2" id="KW-1185">Reference proteome</keyword>
<evidence type="ECO:0000313" key="2">
    <source>
        <dbReference type="Proteomes" id="UP000000238"/>
    </source>
</evidence>
<sequence>MTHCPHDAIDFAVYCVGTTLYAHMNAIEFRESFRKFLKNDERYKKFIAIINRGREERLLFWQEHAVEQFCDKHALDIPSFDVLQEILCVCELHGNTLEDGKVKVFCGHVDYSPDYKQACAKLFPNSYISAVNGPEEMYGEYSDIRFCKACREAEQQWRDEHA</sequence>
<name>Q2SJT7_HAHCH</name>
<dbReference type="AlphaFoldDB" id="Q2SJT7"/>
<organism evidence="1 2">
    <name type="scientific">Hahella chejuensis (strain KCTC 2396)</name>
    <dbReference type="NCBI Taxonomy" id="349521"/>
    <lineage>
        <taxon>Bacteria</taxon>
        <taxon>Pseudomonadati</taxon>
        <taxon>Pseudomonadota</taxon>
        <taxon>Gammaproteobacteria</taxon>
        <taxon>Oceanospirillales</taxon>
        <taxon>Hahellaceae</taxon>
        <taxon>Hahella</taxon>
    </lineage>
</organism>
<reference evidence="1 2" key="1">
    <citation type="journal article" date="2005" name="Nucleic Acids Res.">
        <title>Genomic blueprint of Hahella chejuensis, a marine microbe producing an algicidal agent.</title>
        <authorList>
            <person name="Jeong H."/>
            <person name="Yim J.H."/>
            <person name="Lee C."/>
            <person name="Choi S.-H."/>
            <person name="Park Y.K."/>
            <person name="Yoon S.H."/>
            <person name="Hur C.-G."/>
            <person name="Kang H.-Y."/>
            <person name="Kim D."/>
            <person name="Lee H.H."/>
            <person name="Park K.H."/>
            <person name="Park S.-H."/>
            <person name="Park H.-S."/>
            <person name="Lee H.K."/>
            <person name="Oh T.K."/>
            <person name="Kim J.F."/>
        </authorList>
    </citation>
    <scope>NUCLEOTIDE SEQUENCE [LARGE SCALE GENOMIC DNA]</scope>
    <source>
        <strain evidence="1 2">KCTC 2396</strain>
    </source>
</reference>
<protein>
    <submittedName>
        <fullName evidence="1">Uncharacterized protein</fullName>
    </submittedName>
</protein>
<accession>Q2SJT7</accession>
<proteinExistence type="predicted"/>
<evidence type="ECO:0000313" key="1">
    <source>
        <dbReference type="EMBL" id="ABC29087.1"/>
    </source>
</evidence>
<dbReference type="STRING" id="349521.HCH_02261"/>
<dbReference type="KEGG" id="hch:HCH_02261"/>
<dbReference type="Proteomes" id="UP000000238">
    <property type="component" value="Chromosome"/>
</dbReference>
<dbReference type="eggNOG" id="ENOG502ZJ36">
    <property type="taxonomic scope" value="Bacteria"/>
</dbReference>
<gene>
    <name evidence="1" type="ordered locus">HCH_02261</name>
</gene>
<dbReference type="EMBL" id="CP000155">
    <property type="protein sequence ID" value="ABC29087.1"/>
    <property type="molecule type" value="Genomic_DNA"/>
</dbReference>